<feature type="domain" description="6-phosphogluconate dehydrogenase NADP-binding" evidence="5">
    <location>
        <begin position="6"/>
        <end position="162"/>
    </location>
</feature>
<reference evidence="8" key="1">
    <citation type="submission" date="2016-06" db="EMBL/GenBank/DDBJ databases">
        <title>Complete genome sequence of Actinoalloteichus fjordicus DSM 46855 (=ADI127-17), type strain of the new species Actinoalloteichus fjordicus.</title>
        <authorList>
            <person name="Ruckert C."/>
            <person name="Nouioui I."/>
            <person name="Willmese J."/>
            <person name="van Wezel G."/>
            <person name="Klenk H.-P."/>
            <person name="Kalinowski J."/>
            <person name="Zotchev S.B."/>
        </authorList>
    </citation>
    <scope>NUCLEOTIDE SEQUENCE [LARGE SCALE GENOMIC DNA]</scope>
    <source>
        <strain evidence="8">ADI127-7</strain>
    </source>
</reference>
<evidence type="ECO:0000256" key="3">
    <source>
        <dbReference type="ARBA" id="ARBA00023027"/>
    </source>
</evidence>
<dbReference type="GO" id="GO:0016491">
    <property type="term" value="F:oxidoreductase activity"/>
    <property type="evidence" value="ECO:0007669"/>
    <property type="project" value="UniProtKB-KW"/>
</dbReference>
<dbReference type="Proteomes" id="UP000185511">
    <property type="component" value="Chromosome"/>
</dbReference>
<comment type="similarity">
    <text evidence="1">Belongs to the HIBADH-related family.</text>
</comment>
<dbReference type="InterPro" id="IPR036291">
    <property type="entry name" value="NAD(P)-bd_dom_sf"/>
</dbReference>
<dbReference type="InterPro" id="IPR013328">
    <property type="entry name" value="6PGD_dom2"/>
</dbReference>
<dbReference type="Gene3D" id="3.40.50.720">
    <property type="entry name" value="NAD(P)-binding Rossmann-like Domain"/>
    <property type="match status" value="1"/>
</dbReference>
<dbReference type="Pfam" id="PF14833">
    <property type="entry name" value="NAD_binding_11"/>
    <property type="match status" value="1"/>
</dbReference>
<dbReference type="InterPro" id="IPR029154">
    <property type="entry name" value="HIBADH-like_NADP-bd"/>
</dbReference>
<feature type="active site" evidence="4">
    <location>
        <position position="171"/>
    </location>
</feature>
<evidence type="ECO:0000313" key="8">
    <source>
        <dbReference type="Proteomes" id="UP000185511"/>
    </source>
</evidence>
<evidence type="ECO:0000313" key="7">
    <source>
        <dbReference type="EMBL" id="APU14239.1"/>
    </source>
</evidence>
<organism evidence="7 8">
    <name type="scientific">Actinoalloteichus fjordicus</name>
    <dbReference type="NCBI Taxonomy" id="1612552"/>
    <lineage>
        <taxon>Bacteria</taxon>
        <taxon>Bacillati</taxon>
        <taxon>Actinomycetota</taxon>
        <taxon>Actinomycetes</taxon>
        <taxon>Pseudonocardiales</taxon>
        <taxon>Pseudonocardiaceae</taxon>
        <taxon>Actinoalloteichus</taxon>
    </lineage>
</organism>
<dbReference type="PIRSF" id="PIRSF000103">
    <property type="entry name" value="HIBADH"/>
    <property type="match status" value="1"/>
</dbReference>
<dbReference type="InterPro" id="IPR006115">
    <property type="entry name" value="6PGDH_NADP-bd"/>
</dbReference>
<dbReference type="KEGG" id="acad:UA74_10895"/>
<accession>A0AAC9PRE3</accession>
<sequence>MALRPVAVIGLGGMGGGMAHALVAAGFPVTVYNRTREKALPLVEAGATLAESAGDAASAASVILLSLADEAAVEKVLFGEVAGRLAEGSTVIDASTVAPDYARNAAQRLAELGVARVEGCVVGNPQMARLGKLRVFASGDEAAVAAVADVLDAVGQEVRYLGSWGRASSLKLAFNLILGVQTAGLAEALAFAESAGLDRDMVLDALDGSGWKSPVLSFRADFMRRRSYTPAGFRTELMRKDLRLVQEAAAQRGFGLPVVDETARRYDAVIAAGRGDDDAAAVVDTAVVDLATTDRVAADLGAVEAAAAGLDVGGKKERAAVAQEVTG</sequence>
<protein>
    <submittedName>
        <fullName evidence="7">Beta-hydroxyacid dehydrogenase, 3-hydroxyisobutyrate dehydrogenase</fullName>
    </submittedName>
</protein>
<dbReference type="SUPFAM" id="SSF48179">
    <property type="entry name" value="6-phosphogluconate dehydrogenase C-terminal domain-like"/>
    <property type="match status" value="1"/>
</dbReference>
<evidence type="ECO:0000256" key="1">
    <source>
        <dbReference type="ARBA" id="ARBA00009080"/>
    </source>
</evidence>
<dbReference type="InterPro" id="IPR008927">
    <property type="entry name" value="6-PGluconate_DH-like_C_sf"/>
</dbReference>
<dbReference type="RefSeq" id="WP_075740162.1">
    <property type="nucleotide sequence ID" value="NZ_CP016076.1"/>
</dbReference>
<feature type="domain" description="3-hydroxyisobutyrate dehydrogenase-like NAD-binding" evidence="6">
    <location>
        <begin position="165"/>
        <end position="284"/>
    </location>
</feature>
<dbReference type="Gene3D" id="1.10.1040.10">
    <property type="entry name" value="N-(1-d-carboxylethyl)-l-norvaline Dehydrogenase, domain 2"/>
    <property type="match status" value="1"/>
</dbReference>
<dbReference type="EMBL" id="CP016076">
    <property type="protein sequence ID" value="APU14239.1"/>
    <property type="molecule type" value="Genomic_DNA"/>
</dbReference>
<keyword evidence="2" id="KW-0560">Oxidoreductase</keyword>
<gene>
    <name evidence="7" type="ORF">UA74_10895</name>
</gene>
<evidence type="ECO:0000256" key="2">
    <source>
        <dbReference type="ARBA" id="ARBA00023002"/>
    </source>
</evidence>
<dbReference type="AlphaFoldDB" id="A0AAC9PRE3"/>
<keyword evidence="8" id="KW-1185">Reference proteome</keyword>
<dbReference type="Pfam" id="PF03446">
    <property type="entry name" value="NAD_binding_2"/>
    <property type="match status" value="1"/>
</dbReference>
<evidence type="ECO:0000259" key="5">
    <source>
        <dbReference type="Pfam" id="PF03446"/>
    </source>
</evidence>
<dbReference type="PANTHER" id="PTHR43060">
    <property type="entry name" value="3-HYDROXYISOBUTYRATE DEHYDROGENASE-LIKE 1, MITOCHONDRIAL-RELATED"/>
    <property type="match status" value="1"/>
</dbReference>
<dbReference type="GO" id="GO:0050661">
    <property type="term" value="F:NADP binding"/>
    <property type="evidence" value="ECO:0007669"/>
    <property type="project" value="InterPro"/>
</dbReference>
<dbReference type="SUPFAM" id="SSF51735">
    <property type="entry name" value="NAD(P)-binding Rossmann-fold domains"/>
    <property type="match status" value="1"/>
</dbReference>
<evidence type="ECO:0000259" key="6">
    <source>
        <dbReference type="Pfam" id="PF14833"/>
    </source>
</evidence>
<dbReference type="GO" id="GO:0051287">
    <property type="term" value="F:NAD binding"/>
    <property type="evidence" value="ECO:0007669"/>
    <property type="project" value="InterPro"/>
</dbReference>
<evidence type="ECO:0000256" key="4">
    <source>
        <dbReference type="PIRSR" id="PIRSR000103-1"/>
    </source>
</evidence>
<name>A0AAC9PRE3_9PSEU</name>
<proteinExistence type="inferred from homology"/>
<dbReference type="PANTHER" id="PTHR43060:SF15">
    <property type="entry name" value="3-HYDROXYISOBUTYRATE DEHYDROGENASE-LIKE 1, MITOCHONDRIAL-RELATED"/>
    <property type="match status" value="1"/>
</dbReference>
<dbReference type="InterPro" id="IPR015815">
    <property type="entry name" value="HIBADH-related"/>
</dbReference>
<keyword evidence="3" id="KW-0520">NAD</keyword>